<evidence type="ECO:0000313" key="2">
    <source>
        <dbReference type="EMBL" id="SNR94221.1"/>
    </source>
</evidence>
<dbReference type="Pfam" id="PF02667">
    <property type="entry name" value="SCFA_trans"/>
    <property type="match status" value="1"/>
</dbReference>
<reference evidence="3" key="1">
    <citation type="submission" date="2017-06" db="EMBL/GenBank/DDBJ databases">
        <authorList>
            <person name="Varghese N."/>
            <person name="Submissions S."/>
        </authorList>
    </citation>
    <scope>NUCLEOTIDE SEQUENCE [LARGE SCALE GENOMIC DNA]</scope>
    <source>
        <strain evidence="3">5C</strain>
    </source>
</reference>
<accession>A0A239AFS7</accession>
<evidence type="ECO:0000313" key="3">
    <source>
        <dbReference type="Proteomes" id="UP000198480"/>
    </source>
</evidence>
<dbReference type="AlphaFoldDB" id="A0A239AFS7"/>
<dbReference type="InterPro" id="IPR006160">
    <property type="entry name" value="SCFA_transpt_AtoE"/>
</dbReference>
<feature type="transmembrane region" description="Helical" evidence="1">
    <location>
        <begin position="37"/>
        <end position="57"/>
    </location>
</feature>
<feature type="transmembrane region" description="Helical" evidence="1">
    <location>
        <begin position="64"/>
        <end position="84"/>
    </location>
</feature>
<feature type="transmembrane region" description="Helical" evidence="1">
    <location>
        <begin position="186"/>
        <end position="205"/>
    </location>
</feature>
<keyword evidence="3" id="KW-1185">Reference proteome</keyword>
<dbReference type="Proteomes" id="UP000198480">
    <property type="component" value="Unassembled WGS sequence"/>
</dbReference>
<organism evidence="2 3">
    <name type="scientific">Belliella buryatensis</name>
    <dbReference type="NCBI Taxonomy" id="1500549"/>
    <lineage>
        <taxon>Bacteria</taxon>
        <taxon>Pseudomonadati</taxon>
        <taxon>Bacteroidota</taxon>
        <taxon>Cytophagia</taxon>
        <taxon>Cytophagales</taxon>
        <taxon>Cyclobacteriaceae</taxon>
        <taxon>Belliella</taxon>
    </lineage>
</organism>
<feature type="transmembrane region" description="Helical" evidence="1">
    <location>
        <begin position="134"/>
        <end position="156"/>
    </location>
</feature>
<proteinExistence type="predicted"/>
<dbReference type="PANTHER" id="PTHR41983">
    <property type="entry name" value="SHORT-CHAIN FATTY ACID TRANSPORTER-RELATED"/>
    <property type="match status" value="1"/>
</dbReference>
<dbReference type="GO" id="GO:0005886">
    <property type="term" value="C:plasma membrane"/>
    <property type="evidence" value="ECO:0007669"/>
    <property type="project" value="TreeGrafter"/>
</dbReference>
<dbReference type="PANTHER" id="PTHR41983:SF2">
    <property type="entry name" value="SHORT-CHAIN FATTY ACID TRANSPORTER-RELATED"/>
    <property type="match status" value="1"/>
</dbReference>
<feature type="transmembrane region" description="Helical" evidence="1">
    <location>
        <begin position="7"/>
        <end position="25"/>
    </location>
</feature>
<feature type="transmembrane region" description="Helical" evidence="1">
    <location>
        <begin position="104"/>
        <end position="122"/>
    </location>
</feature>
<dbReference type="EMBL" id="FZOK01000001">
    <property type="protein sequence ID" value="SNR94221.1"/>
    <property type="molecule type" value="Genomic_DNA"/>
</dbReference>
<gene>
    <name evidence="2" type="ORF">SAMN06295967_101103</name>
</gene>
<keyword evidence="1" id="KW-0812">Transmembrane</keyword>
<protein>
    <submittedName>
        <fullName evidence="2">Short chain fatty acid transporter</fullName>
    </submittedName>
</protein>
<keyword evidence="1" id="KW-0472">Membrane</keyword>
<evidence type="ECO:0000256" key="1">
    <source>
        <dbReference type="SAM" id="Phobius"/>
    </source>
</evidence>
<name>A0A239AFS7_9BACT</name>
<sequence>MIGEDKLGLILGLLIIGLSISDIVMNKDSFSFIDLNYVNFTLMGLGMLAFKSLAAYIKAITIAISGAVEILLQFPFYAGILGMMKYSGLLVMISEKIVSFSTVNTFPVFTFLSAALVNFFVPSGGGQWAIQGPIIMDAAMILGLNPAKMVMVFAYGDQVSNMLQSFWALPLLAITGVSAKKILKFTIYFFCLAMLVFAIGIYFFSI</sequence>
<keyword evidence="1" id="KW-1133">Transmembrane helix</keyword>